<evidence type="ECO:0000313" key="3">
    <source>
        <dbReference type="Proteomes" id="UP000673691"/>
    </source>
</evidence>
<evidence type="ECO:0000313" key="2">
    <source>
        <dbReference type="EMBL" id="KAG5460310.1"/>
    </source>
</evidence>
<feature type="region of interest" description="Disordered" evidence="1">
    <location>
        <begin position="76"/>
        <end position="100"/>
    </location>
</feature>
<feature type="compositionally biased region" description="Polar residues" evidence="1">
    <location>
        <begin position="22"/>
        <end position="31"/>
    </location>
</feature>
<proteinExistence type="predicted"/>
<dbReference type="AlphaFoldDB" id="A0A8H8DJ78"/>
<gene>
    <name evidence="2" type="ORF">BJ554DRAFT_7656</name>
</gene>
<name>A0A8H8DJ78_9FUNG</name>
<sequence length="115" mass="12432">MFPAVLPPFRARRRKKAGSPGKQYSPNATRSNVKPLHRLAFFVVDADAFSTVFRFADGPPTPPDAALESAFFAFRSNSSQSSPDSSSSASDPLPELDPSLKLLSSSDWSAQVWTG</sequence>
<evidence type="ECO:0000256" key="1">
    <source>
        <dbReference type="SAM" id="MobiDB-lite"/>
    </source>
</evidence>
<accession>A0A8H8DJ78</accession>
<organism evidence="2 3">
    <name type="scientific">Olpidium bornovanus</name>
    <dbReference type="NCBI Taxonomy" id="278681"/>
    <lineage>
        <taxon>Eukaryota</taxon>
        <taxon>Fungi</taxon>
        <taxon>Fungi incertae sedis</taxon>
        <taxon>Olpidiomycota</taxon>
        <taxon>Olpidiomycotina</taxon>
        <taxon>Olpidiomycetes</taxon>
        <taxon>Olpidiales</taxon>
        <taxon>Olpidiaceae</taxon>
        <taxon>Olpidium</taxon>
    </lineage>
</organism>
<keyword evidence="3" id="KW-1185">Reference proteome</keyword>
<protein>
    <submittedName>
        <fullName evidence="2">Uncharacterized protein</fullName>
    </submittedName>
</protein>
<reference evidence="2 3" key="1">
    <citation type="journal article" name="Sci. Rep.">
        <title>Genome-scale phylogenetic analyses confirm Olpidium as the closest living zoosporic fungus to the non-flagellated, terrestrial fungi.</title>
        <authorList>
            <person name="Chang Y."/>
            <person name="Rochon D."/>
            <person name="Sekimoto S."/>
            <person name="Wang Y."/>
            <person name="Chovatia M."/>
            <person name="Sandor L."/>
            <person name="Salamov A."/>
            <person name="Grigoriev I.V."/>
            <person name="Stajich J.E."/>
            <person name="Spatafora J.W."/>
        </authorList>
    </citation>
    <scope>NUCLEOTIDE SEQUENCE [LARGE SCALE GENOMIC DNA]</scope>
    <source>
        <strain evidence="2">S191</strain>
    </source>
</reference>
<feature type="region of interest" description="Disordered" evidence="1">
    <location>
        <begin position="1"/>
        <end position="31"/>
    </location>
</feature>
<dbReference type="Proteomes" id="UP000673691">
    <property type="component" value="Unassembled WGS sequence"/>
</dbReference>
<comment type="caution">
    <text evidence="2">The sequence shown here is derived from an EMBL/GenBank/DDBJ whole genome shotgun (WGS) entry which is preliminary data.</text>
</comment>
<dbReference type="EMBL" id="JAEFCI010005412">
    <property type="protein sequence ID" value="KAG5460310.1"/>
    <property type="molecule type" value="Genomic_DNA"/>
</dbReference>